<dbReference type="AlphaFoldDB" id="A0A2S7X597"/>
<reference evidence="1 2" key="1">
    <citation type="submission" date="2016-12" db="EMBL/GenBank/DDBJ databases">
        <title>Diversity of luminous bacteria.</title>
        <authorList>
            <person name="Yoshizawa S."/>
            <person name="Kogure K."/>
        </authorList>
    </citation>
    <scope>NUCLEOTIDE SEQUENCE [LARGE SCALE GENOMIC DNA]</scope>
    <source>
        <strain evidence="1 2">ATCC 33715</strain>
    </source>
</reference>
<sequence length="119" mass="13443">MQTRVAKNKLPLEEKGEFIPVVFPTAQLPVDLVGGYNIEDGIFKSRTYDCGINISDLNLTAKLVWEGTTPKIEIVGDDLLKCRLLVNSPFELDINPLLNKLPNHEMFLLEVANHVNLRR</sequence>
<proteinExistence type="predicted"/>
<comment type="caution">
    <text evidence="1">The sequence shown here is derived from an EMBL/GenBank/DDBJ whole genome shotgun (WGS) entry which is preliminary data.</text>
</comment>
<accession>A0A2S7X597</accession>
<evidence type="ECO:0000313" key="1">
    <source>
        <dbReference type="EMBL" id="PQJ85245.1"/>
    </source>
</evidence>
<protein>
    <submittedName>
        <fullName evidence="1">Uncharacterized protein</fullName>
    </submittedName>
</protein>
<gene>
    <name evidence="1" type="ORF">BTO22_16680</name>
</gene>
<dbReference type="Proteomes" id="UP000239263">
    <property type="component" value="Unassembled WGS sequence"/>
</dbReference>
<organism evidence="1 2">
    <name type="scientific">Aliivibrio sifiae</name>
    <dbReference type="NCBI Taxonomy" id="566293"/>
    <lineage>
        <taxon>Bacteria</taxon>
        <taxon>Pseudomonadati</taxon>
        <taxon>Pseudomonadota</taxon>
        <taxon>Gammaproteobacteria</taxon>
        <taxon>Vibrionales</taxon>
        <taxon>Vibrionaceae</taxon>
        <taxon>Aliivibrio</taxon>
    </lineage>
</organism>
<dbReference type="EMBL" id="MSCO01000002">
    <property type="protein sequence ID" value="PQJ85245.1"/>
    <property type="molecule type" value="Genomic_DNA"/>
</dbReference>
<name>A0A2S7X597_9GAMM</name>
<evidence type="ECO:0000313" key="2">
    <source>
        <dbReference type="Proteomes" id="UP000239263"/>
    </source>
</evidence>